<dbReference type="GO" id="GO:0033260">
    <property type="term" value="P:nuclear DNA replication"/>
    <property type="evidence" value="ECO:0007669"/>
    <property type="project" value="InterPro"/>
</dbReference>
<dbReference type="PROSITE" id="PS50054">
    <property type="entry name" value="TYR_PHOSPHATASE_DUAL"/>
    <property type="match status" value="1"/>
</dbReference>
<dbReference type="InterPro" id="IPR000387">
    <property type="entry name" value="Tyr_Pase_dom"/>
</dbReference>
<evidence type="ECO:0000313" key="6">
    <source>
        <dbReference type="EMBL" id="MBW0520546.1"/>
    </source>
</evidence>
<evidence type="ECO:0000256" key="3">
    <source>
        <dbReference type="SAM" id="MobiDB-lite"/>
    </source>
</evidence>
<dbReference type="InterPro" id="IPR047949">
    <property type="entry name" value="PPS1_DSP"/>
</dbReference>
<dbReference type="OrthoDB" id="273181at2759"/>
<evidence type="ECO:0000313" key="7">
    <source>
        <dbReference type="Proteomes" id="UP000765509"/>
    </source>
</evidence>
<dbReference type="EMBL" id="AVOT02028157">
    <property type="protein sequence ID" value="MBW0520546.1"/>
    <property type="molecule type" value="Genomic_DNA"/>
</dbReference>
<evidence type="ECO:0000256" key="1">
    <source>
        <dbReference type="ARBA" id="ARBA00022801"/>
    </source>
</evidence>
<dbReference type="InterPro" id="IPR016130">
    <property type="entry name" value="Tyr_Pase_AS"/>
</dbReference>
<keyword evidence="7" id="KW-1185">Reference proteome</keyword>
<dbReference type="CDD" id="cd14516">
    <property type="entry name" value="DSP_fungal_PPS1"/>
    <property type="match status" value="1"/>
</dbReference>
<dbReference type="Gene3D" id="3.90.190.10">
    <property type="entry name" value="Protein tyrosine phosphatase superfamily"/>
    <property type="match status" value="2"/>
</dbReference>
<dbReference type="GO" id="GO:0008138">
    <property type="term" value="F:protein tyrosine/serine/threonine phosphatase activity"/>
    <property type="evidence" value="ECO:0007669"/>
    <property type="project" value="InterPro"/>
</dbReference>
<feature type="domain" description="Tyrosine specific protein phosphatases" evidence="5">
    <location>
        <begin position="859"/>
        <end position="928"/>
    </location>
</feature>
<feature type="domain" description="Tyrosine-protein phosphatase" evidence="4">
    <location>
        <begin position="769"/>
        <end position="941"/>
    </location>
</feature>
<dbReference type="SMART" id="SM00195">
    <property type="entry name" value="DSPc"/>
    <property type="match status" value="1"/>
</dbReference>
<feature type="domain" description="Tyrosine specific protein phosphatases" evidence="5">
    <location>
        <begin position="616"/>
        <end position="681"/>
    </location>
</feature>
<proteinExistence type="predicted"/>
<dbReference type="PROSITE" id="PS00383">
    <property type="entry name" value="TYR_PHOSPHATASE_1"/>
    <property type="match status" value="1"/>
</dbReference>
<feature type="compositionally biased region" description="Low complexity" evidence="3">
    <location>
        <begin position="74"/>
        <end position="90"/>
    </location>
</feature>
<feature type="region of interest" description="Disordered" evidence="3">
    <location>
        <begin position="262"/>
        <end position="294"/>
    </location>
</feature>
<feature type="region of interest" description="Disordered" evidence="3">
    <location>
        <begin position="56"/>
        <end position="90"/>
    </location>
</feature>
<sequence>MLNSHQRPSTNSLVEANAAIPSHLHPVSLRSTSSASSPRLTTASLLAEAQLRAIQINSPSNSVKKSSPPPPPTHSSSIINGSDSSLSDSDSNSSFTSSFVPYSPPGFLDHDVASLSIQSQYNYSHHLDQTDFIAGLQIDPSIYPSLSSIKTPQASHSHSHSIPNHLTDSIRLITCAEYVKIYNDYITSASCVDESVVFPWLHCSDIIGTSQANYFADSHRAHIPPRYRGLTIVSADPQLGPRLITNNRTSCISKTSCNPTTSLLNHHSLHPPPHPHSISVNNPSKNLSNSTIQHQLNHRTRTHSLGASSINSNNSLDSNLTTNSSIHDSLTSTSIATTPTSPSTSIVSFDGPEPKASLLCSSLSPDDFLERCPQTGQFIGSFALPKLPLSVNLRLFRQQPCRYASISDIVVYSESGLSDDTLALAQLIKSAQDETYRIRRGRNASVIQYNVYIVSEPFEVFEREFQSVVAVDGWGYRRNRIDFFEREREEMANLTKASEIAQNVWLGNSTDVPTPHDDTLSSSQTKIIQDRPCSIISHFVKDNKMGNPSFDICLEAHDQAIISSSLQFHSNQNYLNQIHQRKLSNHENHQIEVLHMEVPSTGQNCSSGIGRDKLINYFIELAIWIKKMTQVNNNQDGHENKKILIHCHDGYTETSLFALSYIMYDRACSLPEAYLYLQNQKNRSFFVYPADYLLLQQIETKIHHELQDQKRYPIHKNSIDESSNRSSFLRGRVPFGLSSTSNSKNLSCSRLSSTRQFPWFYDQRFDGHFPSRILPFVYLGNLNHASNALMLKALGITHVVSMGESALIPPGSNSKSISSSFSNTYHSNILNSLWHEYANGQIDVLDMKGVADDGIDSIRPHIDRAMSFIEQSRQSGGKVLVHCRVGVSRSATIVIGYVMKYLKMDLASAYLMVRSRRLNILIQPNLLFMWGLKRLESDLCKANQEEIISNHSTKASNQDSSQESNERKRKMLSWSYLSKEIAELNHRYLC</sequence>
<dbReference type="InterPro" id="IPR020422">
    <property type="entry name" value="TYR_PHOSPHATASE_DUAL_dom"/>
</dbReference>
<dbReference type="InterPro" id="IPR029021">
    <property type="entry name" value="Prot-tyrosine_phosphatase-like"/>
</dbReference>
<dbReference type="AlphaFoldDB" id="A0A9Q3EDT6"/>
<dbReference type="PANTHER" id="PTHR47550:SF1">
    <property type="entry name" value="DUAL SPECIFICITY PROTEIN PHOSPHATASE PPS1"/>
    <property type="match status" value="1"/>
</dbReference>
<dbReference type="Proteomes" id="UP000765509">
    <property type="component" value="Unassembled WGS sequence"/>
</dbReference>
<dbReference type="InterPro" id="IPR000340">
    <property type="entry name" value="Dual-sp_phosphatase_cat-dom"/>
</dbReference>
<comment type="caution">
    <text evidence="6">The sequence shown here is derived from an EMBL/GenBank/DDBJ whole genome shotgun (WGS) entry which is preliminary data.</text>
</comment>
<dbReference type="Pfam" id="PF00782">
    <property type="entry name" value="DSPc"/>
    <property type="match status" value="1"/>
</dbReference>
<dbReference type="PANTHER" id="PTHR47550">
    <property type="entry name" value="DUAL SPECIFICITY PROTEIN PHOSPHATASE PPS1"/>
    <property type="match status" value="1"/>
</dbReference>
<accession>A0A9Q3EDT6</accession>
<organism evidence="6 7">
    <name type="scientific">Austropuccinia psidii MF-1</name>
    <dbReference type="NCBI Taxonomy" id="1389203"/>
    <lineage>
        <taxon>Eukaryota</taxon>
        <taxon>Fungi</taxon>
        <taxon>Dikarya</taxon>
        <taxon>Basidiomycota</taxon>
        <taxon>Pucciniomycotina</taxon>
        <taxon>Pucciniomycetes</taxon>
        <taxon>Pucciniales</taxon>
        <taxon>Sphaerophragmiaceae</taxon>
        <taxon>Austropuccinia</taxon>
    </lineage>
</organism>
<gene>
    <name evidence="6" type="ORF">O181_060261</name>
</gene>
<name>A0A9Q3EDT6_9BASI</name>
<dbReference type="PROSITE" id="PS50056">
    <property type="entry name" value="TYR_PHOSPHATASE_2"/>
    <property type="match status" value="2"/>
</dbReference>
<evidence type="ECO:0000259" key="4">
    <source>
        <dbReference type="PROSITE" id="PS50054"/>
    </source>
</evidence>
<protein>
    <recommendedName>
        <fullName evidence="8">Protein-tyrosine-phosphatase</fullName>
    </recommendedName>
</protein>
<dbReference type="GO" id="GO:0005634">
    <property type="term" value="C:nucleus"/>
    <property type="evidence" value="ECO:0007669"/>
    <property type="project" value="GOC"/>
</dbReference>
<keyword evidence="2" id="KW-0904">Protein phosphatase</keyword>
<evidence type="ECO:0000256" key="2">
    <source>
        <dbReference type="ARBA" id="ARBA00022912"/>
    </source>
</evidence>
<dbReference type="SUPFAM" id="SSF52799">
    <property type="entry name" value="(Phosphotyrosine protein) phosphatases II"/>
    <property type="match status" value="2"/>
</dbReference>
<keyword evidence="1" id="KW-0378">Hydrolase</keyword>
<evidence type="ECO:0000259" key="5">
    <source>
        <dbReference type="PROSITE" id="PS50056"/>
    </source>
</evidence>
<evidence type="ECO:0008006" key="8">
    <source>
        <dbReference type="Google" id="ProtNLM"/>
    </source>
</evidence>
<dbReference type="FunFam" id="3.90.190.10:FF:000095">
    <property type="entry name" value="Unplaced genomic scaffold supercont1.9, whole genome shotgun sequence"/>
    <property type="match status" value="1"/>
</dbReference>
<reference evidence="6" key="1">
    <citation type="submission" date="2021-03" db="EMBL/GenBank/DDBJ databases">
        <title>Draft genome sequence of rust myrtle Austropuccinia psidii MF-1, a brazilian biotype.</title>
        <authorList>
            <person name="Quecine M.C."/>
            <person name="Pachon D.M.R."/>
            <person name="Bonatelli M.L."/>
            <person name="Correr F.H."/>
            <person name="Franceschini L.M."/>
            <person name="Leite T.F."/>
            <person name="Margarido G.R.A."/>
            <person name="Almeida C.A."/>
            <person name="Ferrarezi J.A."/>
            <person name="Labate C.A."/>
        </authorList>
    </citation>
    <scope>NUCLEOTIDE SEQUENCE</scope>
    <source>
        <strain evidence="6">MF-1</strain>
    </source>
</reference>
<dbReference type="InterPro" id="IPR053239">
    <property type="entry name" value="Dual_spec_PTase"/>
</dbReference>
<feature type="compositionally biased region" description="Polar residues" evidence="3">
    <location>
        <begin position="285"/>
        <end position="294"/>
    </location>
</feature>